<dbReference type="Proteomes" id="UP000266841">
    <property type="component" value="Unassembled WGS sequence"/>
</dbReference>
<evidence type="ECO:0000313" key="5">
    <source>
        <dbReference type="EMBL" id="EJK53025.1"/>
    </source>
</evidence>
<sequence length="228" mass="24231">MSLYPRGDSGELISQARHRSNPIEHIGCTETVDGRSRGAGRMSGGRLISLLALATTSTARFSASAFSSPICNASALIHKARLVSSSDTKLAMSSEVDKAKDAAAAYKSSDADGAGPATAFDNILSGKWPSDKVYEDDTALAFRDINPQAPVHVLVIPKIRDGLTKLSCAREDQEALLGHLVYVAQSVGKKECPEGFRLVINDGEHGAQSVYHLHIHVLGGRQLGWPPG</sequence>
<dbReference type="PROSITE" id="PS00892">
    <property type="entry name" value="HIT_1"/>
    <property type="match status" value="1"/>
</dbReference>
<proteinExistence type="predicted"/>
<dbReference type="InterPro" id="IPR001310">
    <property type="entry name" value="Histidine_triad_HIT"/>
</dbReference>
<comment type="caution">
    <text evidence="5">The sequence shown here is derived from an EMBL/GenBank/DDBJ whole genome shotgun (WGS) entry which is preliminary data.</text>
</comment>
<evidence type="ECO:0000256" key="1">
    <source>
        <dbReference type="PIRSR" id="PIRSR601310-1"/>
    </source>
</evidence>
<dbReference type="InterPro" id="IPR036265">
    <property type="entry name" value="HIT-like_sf"/>
</dbReference>
<feature type="active site" description="Tele-AMP-histidine intermediate" evidence="1">
    <location>
        <position position="214"/>
    </location>
</feature>
<dbReference type="AlphaFoldDB" id="K0RIG1"/>
<evidence type="ECO:0000256" key="2">
    <source>
        <dbReference type="PIRSR" id="PIRSR601310-3"/>
    </source>
</evidence>
<dbReference type="PROSITE" id="PS51084">
    <property type="entry name" value="HIT_2"/>
    <property type="match status" value="1"/>
</dbReference>
<feature type="domain" description="HIT" evidence="4">
    <location>
        <begin position="119"/>
        <end position="228"/>
    </location>
</feature>
<dbReference type="EMBL" id="AGNL01038675">
    <property type="protein sequence ID" value="EJK53025.1"/>
    <property type="molecule type" value="Genomic_DNA"/>
</dbReference>
<dbReference type="PRINTS" id="PR00332">
    <property type="entry name" value="HISTRIAD"/>
</dbReference>
<feature type="short sequence motif" description="Histidine triad motif" evidence="2 3">
    <location>
        <begin position="212"/>
        <end position="216"/>
    </location>
</feature>
<gene>
    <name evidence="5" type="ORF">THAOC_27610</name>
</gene>
<dbReference type="GO" id="GO:0003824">
    <property type="term" value="F:catalytic activity"/>
    <property type="evidence" value="ECO:0007669"/>
    <property type="project" value="InterPro"/>
</dbReference>
<dbReference type="Pfam" id="PF01230">
    <property type="entry name" value="HIT"/>
    <property type="match status" value="1"/>
</dbReference>
<protein>
    <recommendedName>
        <fullName evidence="4">HIT domain-containing protein</fullName>
    </recommendedName>
</protein>
<evidence type="ECO:0000259" key="4">
    <source>
        <dbReference type="PROSITE" id="PS51084"/>
    </source>
</evidence>
<dbReference type="Gene3D" id="3.30.428.10">
    <property type="entry name" value="HIT-like"/>
    <property type="match status" value="1"/>
</dbReference>
<evidence type="ECO:0000313" key="6">
    <source>
        <dbReference type="Proteomes" id="UP000266841"/>
    </source>
</evidence>
<name>K0RIG1_THAOC</name>
<dbReference type="InterPro" id="IPR019808">
    <property type="entry name" value="Histidine_triad_CS"/>
</dbReference>
<evidence type="ECO:0000256" key="3">
    <source>
        <dbReference type="PROSITE-ProRule" id="PRU00464"/>
    </source>
</evidence>
<dbReference type="InterPro" id="IPR011146">
    <property type="entry name" value="HIT-like"/>
</dbReference>
<keyword evidence="6" id="KW-1185">Reference proteome</keyword>
<dbReference type="CDD" id="cd01276">
    <property type="entry name" value="PKCI_related"/>
    <property type="match status" value="1"/>
</dbReference>
<reference evidence="5 6" key="1">
    <citation type="journal article" date="2012" name="Genome Biol.">
        <title>Genome and low-iron response of an oceanic diatom adapted to chronic iron limitation.</title>
        <authorList>
            <person name="Lommer M."/>
            <person name="Specht M."/>
            <person name="Roy A.S."/>
            <person name="Kraemer L."/>
            <person name="Andreson R."/>
            <person name="Gutowska M.A."/>
            <person name="Wolf J."/>
            <person name="Bergner S.V."/>
            <person name="Schilhabel M.B."/>
            <person name="Klostermeier U.C."/>
            <person name="Beiko R.G."/>
            <person name="Rosenstiel P."/>
            <person name="Hippler M."/>
            <person name="Laroche J."/>
        </authorList>
    </citation>
    <scope>NUCLEOTIDE SEQUENCE [LARGE SCALE GENOMIC DNA]</scope>
    <source>
        <strain evidence="5 6">CCMP1005</strain>
    </source>
</reference>
<accession>K0RIG1</accession>
<dbReference type="eggNOG" id="KOG3275">
    <property type="taxonomic scope" value="Eukaryota"/>
</dbReference>
<organism evidence="5 6">
    <name type="scientific">Thalassiosira oceanica</name>
    <name type="common">Marine diatom</name>
    <dbReference type="NCBI Taxonomy" id="159749"/>
    <lineage>
        <taxon>Eukaryota</taxon>
        <taxon>Sar</taxon>
        <taxon>Stramenopiles</taxon>
        <taxon>Ochrophyta</taxon>
        <taxon>Bacillariophyta</taxon>
        <taxon>Coscinodiscophyceae</taxon>
        <taxon>Thalassiosirophycidae</taxon>
        <taxon>Thalassiosirales</taxon>
        <taxon>Thalassiosiraceae</taxon>
        <taxon>Thalassiosira</taxon>
    </lineage>
</organism>
<dbReference type="PANTHER" id="PTHR23089">
    <property type="entry name" value="HISTIDINE TRIAD HIT PROTEIN"/>
    <property type="match status" value="1"/>
</dbReference>
<dbReference type="SUPFAM" id="SSF54197">
    <property type="entry name" value="HIT-like"/>
    <property type="match status" value="1"/>
</dbReference>
<dbReference type="OrthoDB" id="672793at2759"/>